<dbReference type="GO" id="GO:0016787">
    <property type="term" value="F:hydrolase activity"/>
    <property type="evidence" value="ECO:0007669"/>
    <property type="project" value="UniProtKB-KW"/>
</dbReference>
<evidence type="ECO:0000256" key="2">
    <source>
        <dbReference type="SAM" id="SignalP"/>
    </source>
</evidence>
<gene>
    <name evidence="4" type="ORF">Q8814_15550</name>
</gene>
<dbReference type="EC" id="3.1.1.103" evidence="4"/>
<keyword evidence="4" id="KW-0378">Hydrolase</keyword>
<feature type="compositionally biased region" description="Low complexity" evidence="1">
    <location>
        <begin position="48"/>
        <end position="76"/>
    </location>
</feature>
<feature type="signal peptide" evidence="2">
    <location>
        <begin position="1"/>
        <end position="43"/>
    </location>
</feature>
<name>A0ABU7JU09_9NOCA</name>
<comment type="caution">
    <text evidence="4">The sequence shown here is derived from an EMBL/GenBank/DDBJ whole genome shotgun (WGS) entry which is preliminary data.</text>
</comment>
<feature type="region of interest" description="Disordered" evidence="1">
    <location>
        <begin position="46"/>
        <end position="79"/>
    </location>
</feature>
<proteinExistence type="predicted"/>
<dbReference type="PANTHER" id="PTHR46825:SF7">
    <property type="entry name" value="D-ALANYL-D-ALANINE CARBOXYPEPTIDASE"/>
    <property type="match status" value="1"/>
</dbReference>
<keyword evidence="5" id="KW-1185">Reference proteome</keyword>
<dbReference type="Gene3D" id="3.40.710.10">
    <property type="entry name" value="DD-peptidase/beta-lactamase superfamily"/>
    <property type="match status" value="1"/>
</dbReference>
<protein>
    <submittedName>
        <fullName evidence="4">Serine hydrolase domain-containing protein</fullName>
        <ecNumber evidence="4">3.1.1.103</ecNumber>
    </submittedName>
</protein>
<dbReference type="EMBL" id="JAUZMZ010000086">
    <property type="protein sequence ID" value="MEE2033515.1"/>
    <property type="molecule type" value="Genomic_DNA"/>
</dbReference>
<evidence type="ECO:0000313" key="5">
    <source>
        <dbReference type="Proteomes" id="UP001331936"/>
    </source>
</evidence>
<evidence type="ECO:0000259" key="3">
    <source>
        <dbReference type="Pfam" id="PF00144"/>
    </source>
</evidence>
<evidence type="ECO:0000313" key="4">
    <source>
        <dbReference type="EMBL" id="MEE2033515.1"/>
    </source>
</evidence>
<accession>A0ABU7JU09</accession>
<dbReference type="InterPro" id="IPR001466">
    <property type="entry name" value="Beta-lactam-related"/>
</dbReference>
<dbReference type="InterPro" id="IPR050491">
    <property type="entry name" value="AmpC-like"/>
</dbReference>
<evidence type="ECO:0000256" key="1">
    <source>
        <dbReference type="SAM" id="MobiDB-lite"/>
    </source>
</evidence>
<feature type="domain" description="Beta-lactamase-related" evidence="3">
    <location>
        <begin position="87"/>
        <end position="423"/>
    </location>
</feature>
<sequence>MFASRPKRLPVLRATTAPRAVALRRAACLAAAGCLLVSGCSSGDDEAASATSPSASATETSATGTSATGTSAVEGTQDLPARLTPVVESTMTDLVIPGTVVLVRTPDSEWFEAFGTRVVGTDEPVTVDDHFRVGSNTKTMTGTVLLQLVQEGEVALEDPVSKYRPDIPNGDNITIAQILDMTSGLYNYSELPEFNARLDNDPGYVWEPAELLELGLAEPPYFPPGEGFHYSNTNYVLAGLIIEEVTGQDYITAVRQRIFDPLELADTSIPPQDVATLPDPHPNGYQFGTNVSTLDSARLPDDQIAAARAGELLPNDVTTASPSWTWAAGAAISTAEDLATYVEALVAATPPLLDDALQQQRLDSLVARNPDDPQSPRYGLALASFGPMIGHDGTTPGYQTFMGYDPERDITLVVLCNLTDGPEGTGGSANQIAKNIIAELYPS</sequence>
<dbReference type="Proteomes" id="UP001331936">
    <property type="component" value="Unassembled WGS sequence"/>
</dbReference>
<dbReference type="PANTHER" id="PTHR46825">
    <property type="entry name" value="D-ALANYL-D-ALANINE-CARBOXYPEPTIDASE/ENDOPEPTIDASE AMPH"/>
    <property type="match status" value="1"/>
</dbReference>
<reference evidence="4 5" key="1">
    <citation type="submission" date="2023-08" db="EMBL/GenBank/DDBJ databases">
        <authorList>
            <person name="Girao M."/>
            <person name="Carvalho M.F."/>
        </authorList>
    </citation>
    <scope>NUCLEOTIDE SEQUENCE [LARGE SCALE GENOMIC DNA]</scope>
    <source>
        <strain evidence="4 5">CC-R104</strain>
    </source>
</reference>
<organism evidence="4 5">
    <name type="scientific">Rhodococcus chondri</name>
    <dbReference type="NCBI Taxonomy" id="3065941"/>
    <lineage>
        <taxon>Bacteria</taxon>
        <taxon>Bacillati</taxon>
        <taxon>Actinomycetota</taxon>
        <taxon>Actinomycetes</taxon>
        <taxon>Mycobacteriales</taxon>
        <taxon>Nocardiaceae</taxon>
        <taxon>Rhodococcus</taxon>
    </lineage>
</organism>
<keyword evidence="2" id="KW-0732">Signal</keyword>
<dbReference type="SUPFAM" id="SSF56601">
    <property type="entry name" value="beta-lactamase/transpeptidase-like"/>
    <property type="match status" value="1"/>
</dbReference>
<feature type="chain" id="PRO_5046119704" evidence="2">
    <location>
        <begin position="44"/>
        <end position="443"/>
    </location>
</feature>
<dbReference type="InterPro" id="IPR012338">
    <property type="entry name" value="Beta-lactam/transpept-like"/>
</dbReference>
<dbReference type="RefSeq" id="WP_330152919.1">
    <property type="nucleotide sequence ID" value="NZ_JAUZMZ010000086.1"/>
</dbReference>
<dbReference type="Pfam" id="PF00144">
    <property type="entry name" value="Beta-lactamase"/>
    <property type="match status" value="1"/>
</dbReference>